<evidence type="ECO:0000313" key="14">
    <source>
        <dbReference type="Proteomes" id="UP000316621"/>
    </source>
</evidence>
<evidence type="ECO:0000256" key="2">
    <source>
        <dbReference type="ARBA" id="ARBA00010024"/>
    </source>
</evidence>
<name>A0A4Y7IFN7_PAPSO</name>
<gene>
    <name evidence="13" type="ORF">C5167_039180</name>
</gene>
<keyword evidence="3" id="KW-0479">Metal-binding</keyword>
<dbReference type="Proteomes" id="UP000316621">
    <property type="component" value="Chromosome 1"/>
</dbReference>
<proteinExistence type="inferred from homology"/>
<keyword evidence="4" id="KW-0677">Repeat</keyword>
<evidence type="ECO:0000256" key="1">
    <source>
        <dbReference type="ARBA" id="ARBA00004123"/>
    </source>
</evidence>
<protein>
    <recommendedName>
        <fullName evidence="15">CCT domain-containing protein</fullName>
    </recommendedName>
</protein>
<reference evidence="13 14" key="1">
    <citation type="journal article" date="2018" name="Science">
        <title>The opium poppy genome and morphinan production.</title>
        <authorList>
            <person name="Guo L."/>
            <person name="Winzer T."/>
            <person name="Yang X."/>
            <person name="Li Y."/>
            <person name="Ning Z."/>
            <person name="He Z."/>
            <person name="Teodor R."/>
            <person name="Lu Y."/>
            <person name="Bowser T.A."/>
            <person name="Graham I.A."/>
            <person name="Ye K."/>
        </authorList>
    </citation>
    <scope>NUCLEOTIDE SEQUENCE [LARGE SCALE GENOMIC DNA]</scope>
    <source>
        <strain evidence="14">cv. HN1</strain>
        <tissue evidence="13">Leaves</tissue>
    </source>
</reference>
<keyword evidence="7 9" id="KW-0539">Nucleus</keyword>
<dbReference type="PROSITE" id="PS51017">
    <property type="entry name" value="CCT"/>
    <property type="match status" value="1"/>
</dbReference>
<organism evidence="13 14">
    <name type="scientific">Papaver somniferum</name>
    <name type="common">Opium poppy</name>
    <dbReference type="NCBI Taxonomy" id="3469"/>
    <lineage>
        <taxon>Eukaryota</taxon>
        <taxon>Viridiplantae</taxon>
        <taxon>Streptophyta</taxon>
        <taxon>Embryophyta</taxon>
        <taxon>Tracheophyta</taxon>
        <taxon>Spermatophyta</taxon>
        <taxon>Magnoliopsida</taxon>
        <taxon>Ranunculales</taxon>
        <taxon>Papaveraceae</taxon>
        <taxon>Papaveroideae</taxon>
        <taxon>Papaver</taxon>
    </lineage>
</organism>
<feature type="region of interest" description="Disordered" evidence="10">
    <location>
        <begin position="355"/>
        <end position="377"/>
    </location>
</feature>
<dbReference type="GO" id="GO:0005634">
    <property type="term" value="C:nucleus"/>
    <property type="evidence" value="ECO:0007669"/>
    <property type="project" value="UniProtKB-SubCell"/>
</dbReference>
<feature type="domain" description="B box-type" evidence="11">
    <location>
        <begin position="1"/>
        <end position="42"/>
    </location>
</feature>
<dbReference type="AlphaFoldDB" id="A0A4Y7IFN7"/>
<evidence type="ECO:0008006" key="15">
    <source>
        <dbReference type="Google" id="ProtNLM"/>
    </source>
</evidence>
<evidence type="ECO:0000313" key="13">
    <source>
        <dbReference type="EMBL" id="RZC46239.1"/>
    </source>
</evidence>
<evidence type="ECO:0000256" key="9">
    <source>
        <dbReference type="PROSITE-ProRule" id="PRU00357"/>
    </source>
</evidence>
<dbReference type="InterPro" id="IPR000315">
    <property type="entry name" value="Znf_B-box"/>
</dbReference>
<dbReference type="GO" id="GO:0008270">
    <property type="term" value="F:zinc ion binding"/>
    <property type="evidence" value="ECO:0007669"/>
    <property type="project" value="UniProtKB-KW"/>
</dbReference>
<keyword evidence="6" id="KW-0862">Zinc</keyword>
<evidence type="ECO:0000259" key="11">
    <source>
        <dbReference type="PROSITE" id="PS50119"/>
    </source>
</evidence>
<evidence type="ECO:0000256" key="10">
    <source>
        <dbReference type="SAM" id="MobiDB-lite"/>
    </source>
</evidence>
<sequence length="423" mass="46717">MNPLCQLCGIEKALVYCTPDDARLCLQCDTVVHSANRLSLRHLRGIMCDRCYSRPASIRCTENSFSFCENCRSNQKGCLVPSHPHLELPCYPLCPSGPEFLKLFPFAFDASFLNGADSGPLLSVSGGILSTIEHCLSNGWDSGENGNSVVNVLNDMGPCTKFEPSINPPIAFENTPSSMSYNKNQPDLFQKETDFSPEGLSQFKDIELCEDDDICEGFNIADVDLSFDGDNLFGCAQSNPKFIPGMDCFNLDKDIQVVDSLHLHENDIEVSSSMQPDCVGLQSPCVTGSVSVSQCVNSSMDEVLLNATGGNRSINLSFSNEPQTLSLSNITGERRVCDYQDCGVSSMFLTGESSWDPSLETGSPQAREKAKMRYKEKKKTRTFGKQIRYASRKARADTRKRVKGRFVKAGEAYDYDPLPSRDY</sequence>
<dbReference type="OMA" id="RCMDEKL"/>
<dbReference type="PANTHER" id="PTHR31717:SF46">
    <property type="entry name" value="CCT MOTIF FAMILY PROTEIN-RELATED"/>
    <property type="match status" value="1"/>
</dbReference>
<comment type="similarity">
    <text evidence="2">Belongs to the CONSTANS family.</text>
</comment>
<comment type="subcellular location">
    <subcellularLocation>
        <location evidence="1 9">Nucleus</location>
    </subcellularLocation>
</comment>
<feature type="domain" description="CCT" evidence="12">
    <location>
        <begin position="367"/>
        <end position="409"/>
    </location>
</feature>
<dbReference type="Pfam" id="PF06203">
    <property type="entry name" value="CCT"/>
    <property type="match status" value="1"/>
</dbReference>
<evidence type="ECO:0000256" key="7">
    <source>
        <dbReference type="ARBA" id="ARBA00023242"/>
    </source>
</evidence>
<keyword evidence="5 8" id="KW-0863">Zinc-finger</keyword>
<evidence type="ECO:0000256" key="3">
    <source>
        <dbReference type="ARBA" id="ARBA00022723"/>
    </source>
</evidence>
<dbReference type="EMBL" id="CM010715">
    <property type="protein sequence ID" value="RZC46239.1"/>
    <property type="molecule type" value="Genomic_DNA"/>
</dbReference>
<dbReference type="GO" id="GO:0006355">
    <property type="term" value="P:regulation of DNA-templated transcription"/>
    <property type="evidence" value="ECO:0007669"/>
    <property type="project" value="UniProtKB-ARBA"/>
</dbReference>
<dbReference type="CDD" id="cd19821">
    <property type="entry name" value="Bbox1_BBX-like"/>
    <property type="match status" value="1"/>
</dbReference>
<feature type="compositionally biased region" description="Polar residues" evidence="10">
    <location>
        <begin position="355"/>
        <end position="364"/>
    </location>
</feature>
<dbReference type="Gramene" id="RZC46239">
    <property type="protein sequence ID" value="RZC46239"/>
    <property type="gene ID" value="C5167_039180"/>
</dbReference>
<dbReference type="InterPro" id="IPR049808">
    <property type="entry name" value="CONSTANS-like_Bbox1"/>
</dbReference>
<evidence type="ECO:0000256" key="8">
    <source>
        <dbReference type="PROSITE-ProRule" id="PRU00024"/>
    </source>
</evidence>
<evidence type="ECO:0000259" key="12">
    <source>
        <dbReference type="PROSITE" id="PS51017"/>
    </source>
</evidence>
<dbReference type="OrthoDB" id="153872at2759"/>
<accession>A0A4Y7IFN7</accession>
<evidence type="ECO:0000256" key="4">
    <source>
        <dbReference type="ARBA" id="ARBA00022737"/>
    </source>
</evidence>
<dbReference type="SMART" id="SM00336">
    <property type="entry name" value="BBOX"/>
    <property type="match status" value="1"/>
</dbReference>
<keyword evidence="14" id="KW-1185">Reference proteome</keyword>
<evidence type="ECO:0000256" key="5">
    <source>
        <dbReference type="ARBA" id="ARBA00022771"/>
    </source>
</evidence>
<dbReference type="PROSITE" id="PS50119">
    <property type="entry name" value="ZF_BBOX"/>
    <property type="match status" value="1"/>
</dbReference>
<dbReference type="InterPro" id="IPR010402">
    <property type="entry name" value="CCT_domain"/>
</dbReference>
<dbReference type="PANTHER" id="PTHR31717">
    <property type="entry name" value="ZINC FINGER PROTEIN CONSTANS-LIKE 10"/>
    <property type="match status" value="1"/>
</dbReference>
<evidence type="ECO:0000256" key="6">
    <source>
        <dbReference type="ARBA" id="ARBA00022833"/>
    </source>
</evidence>